<comment type="caution">
    <text evidence="1">The sequence shown here is derived from an EMBL/GenBank/DDBJ whole genome shotgun (WGS) entry which is preliminary data.</text>
</comment>
<name>A0A2T2WG26_9FIRM</name>
<organism evidence="1 2">
    <name type="scientific">Sulfobacillus benefaciens</name>
    <dbReference type="NCBI Taxonomy" id="453960"/>
    <lineage>
        <taxon>Bacteria</taxon>
        <taxon>Bacillati</taxon>
        <taxon>Bacillota</taxon>
        <taxon>Clostridia</taxon>
        <taxon>Eubacteriales</taxon>
        <taxon>Clostridiales Family XVII. Incertae Sedis</taxon>
        <taxon>Sulfobacillus</taxon>
    </lineage>
</organism>
<evidence type="ECO:0000313" key="2">
    <source>
        <dbReference type="Proteomes" id="UP000242699"/>
    </source>
</evidence>
<dbReference type="EMBL" id="PXYT01000141">
    <property type="protein sequence ID" value="PSR21192.1"/>
    <property type="molecule type" value="Genomic_DNA"/>
</dbReference>
<proteinExistence type="predicted"/>
<protein>
    <submittedName>
        <fullName evidence="1">Uncharacterized protein</fullName>
    </submittedName>
</protein>
<gene>
    <name evidence="1" type="ORF">C7B43_21430</name>
</gene>
<reference evidence="1 2" key="1">
    <citation type="journal article" date="2014" name="BMC Genomics">
        <title>Comparison of environmental and isolate Sulfobacillus genomes reveals diverse carbon, sulfur, nitrogen, and hydrogen metabolisms.</title>
        <authorList>
            <person name="Justice N.B."/>
            <person name="Norman A."/>
            <person name="Brown C.T."/>
            <person name="Singh A."/>
            <person name="Thomas B.C."/>
            <person name="Banfield J.F."/>
        </authorList>
    </citation>
    <scope>NUCLEOTIDE SEQUENCE [LARGE SCALE GENOMIC DNA]</scope>
    <source>
        <strain evidence="1">AMDSBA1</strain>
    </source>
</reference>
<dbReference type="Proteomes" id="UP000242699">
    <property type="component" value="Unassembled WGS sequence"/>
</dbReference>
<evidence type="ECO:0000313" key="1">
    <source>
        <dbReference type="EMBL" id="PSR21192.1"/>
    </source>
</evidence>
<sequence>MSPLFVEWIRGYGDGLCLSSDSGMSGSDVETGMAQGIKRQERCERRVGLVHPALMRAMSFPHVEIPSMMGSCRTLTVAVTVPAGDDDPRHLRMPNSTILLRWRIAHTLSSFPMNGPSQSNKVSGQYVMRHEEWRASTDNLFDWWFNNG</sequence>
<dbReference type="AlphaFoldDB" id="A0A2T2WG26"/>
<accession>A0A2T2WG26</accession>